<dbReference type="PANTHER" id="PTHR33164">
    <property type="entry name" value="TRANSCRIPTIONAL REGULATOR, MARR FAMILY"/>
    <property type="match status" value="1"/>
</dbReference>
<dbReference type="InterPro" id="IPR023187">
    <property type="entry name" value="Tscrpt_reg_MarR-type_CS"/>
</dbReference>
<dbReference type="RefSeq" id="WP_201659195.1">
    <property type="nucleotide sequence ID" value="NZ_JAEQNC010000007.1"/>
</dbReference>
<proteinExistence type="predicted"/>
<feature type="domain" description="HTH marR-type" evidence="4">
    <location>
        <begin position="1"/>
        <end position="143"/>
    </location>
</feature>
<dbReference type="InterPro" id="IPR011991">
    <property type="entry name" value="ArsR-like_HTH"/>
</dbReference>
<dbReference type="GO" id="GO:0006950">
    <property type="term" value="P:response to stress"/>
    <property type="evidence" value="ECO:0007669"/>
    <property type="project" value="TreeGrafter"/>
</dbReference>
<keyword evidence="2" id="KW-0238">DNA-binding</keyword>
<dbReference type="InterPro" id="IPR036390">
    <property type="entry name" value="WH_DNA-bd_sf"/>
</dbReference>
<evidence type="ECO:0000259" key="4">
    <source>
        <dbReference type="PROSITE" id="PS50995"/>
    </source>
</evidence>
<dbReference type="PROSITE" id="PS01117">
    <property type="entry name" value="HTH_MARR_1"/>
    <property type="match status" value="1"/>
</dbReference>
<evidence type="ECO:0000256" key="2">
    <source>
        <dbReference type="ARBA" id="ARBA00023125"/>
    </source>
</evidence>
<name>A0A936YUX5_9HYPH</name>
<dbReference type="GO" id="GO:0003677">
    <property type="term" value="F:DNA binding"/>
    <property type="evidence" value="ECO:0007669"/>
    <property type="project" value="UniProtKB-KW"/>
</dbReference>
<reference evidence="5" key="1">
    <citation type="submission" date="2021-01" db="EMBL/GenBank/DDBJ databases">
        <title>Rhizobium sp. strain KVB221 16S ribosomal RNA gene Genome sequencing and assembly.</title>
        <authorList>
            <person name="Kang M."/>
        </authorList>
    </citation>
    <scope>NUCLEOTIDE SEQUENCE</scope>
    <source>
        <strain evidence="5">KVB221</strain>
    </source>
</reference>
<dbReference type="PROSITE" id="PS50995">
    <property type="entry name" value="HTH_MARR_2"/>
    <property type="match status" value="1"/>
</dbReference>
<dbReference type="GO" id="GO:0003700">
    <property type="term" value="F:DNA-binding transcription factor activity"/>
    <property type="evidence" value="ECO:0007669"/>
    <property type="project" value="InterPro"/>
</dbReference>
<dbReference type="Gene3D" id="1.10.10.10">
    <property type="entry name" value="Winged helix-like DNA-binding domain superfamily/Winged helix DNA-binding domain"/>
    <property type="match status" value="1"/>
</dbReference>
<dbReference type="Pfam" id="PF12802">
    <property type="entry name" value="MarR_2"/>
    <property type="match status" value="1"/>
</dbReference>
<keyword evidence="1" id="KW-0805">Transcription regulation</keyword>
<evidence type="ECO:0000256" key="1">
    <source>
        <dbReference type="ARBA" id="ARBA00023015"/>
    </source>
</evidence>
<evidence type="ECO:0000313" key="6">
    <source>
        <dbReference type="Proteomes" id="UP000633219"/>
    </source>
</evidence>
<comment type="caution">
    <text evidence="5">The sequence shown here is derived from an EMBL/GenBank/DDBJ whole genome shotgun (WGS) entry which is preliminary data.</text>
</comment>
<accession>A0A936YUX5</accession>
<organism evidence="5 6">
    <name type="scientific">Rhizobium setariae</name>
    <dbReference type="NCBI Taxonomy" id="2801340"/>
    <lineage>
        <taxon>Bacteria</taxon>
        <taxon>Pseudomonadati</taxon>
        <taxon>Pseudomonadota</taxon>
        <taxon>Alphaproteobacteria</taxon>
        <taxon>Hyphomicrobiales</taxon>
        <taxon>Rhizobiaceae</taxon>
        <taxon>Rhizobium/Agrobacterium group</taxon>
        <taxon>Rhizobium</taxon>
    </lineage>
</organism>
<keyword evidence="3" id="KW-0804">Transcription</keyword>
<dbReference type="CDD" id="cd00090">
    <property type="entry name" value="HTH_ARSR"/>
    <property type="match status" value="1"/>
</dbReference>
<dbReference type="PANTHER" id="PTHR33164:SF43">
    <property type="entry name" value="HTH-TYPE TRANSCRIPTIONAL REPRESSOR YETL"/>
    <property type="match status" value="1"/>
</dbReference>
<protein>
    <submittedName>
        <fullName evidence="5">MarR family transcriptional regulator</fullName>
    </submittedName>
</protein>
<dbReference type="EMBL" id="JAEQNC010000007">
    <property type="protein sequence ID" value="MBL0373170.1"/>
    <property type="molecule type" value="Genomic_DNA"/>
</dbReference>
<gene>
    <name evidence="5" type="ORF">JJB09_14130</name>
</gene>
<evidence type="ECO:0000256" key="3">
    <source>
        <dbReference type="ARBA" id="ARBA00023163"/>
    </source>
</evidence>
<dbReference type="SMART" id="SM00347">
    <property type="entry name" value="HTH_MARR"/>
    <property type="match status" value="1"/>
</dbReference>
<sequence>MTKKADDVETLFRYFTEIAITAQLSGRLFEKVMPDGMTMAQFGILNHLSRVGNGQTPVEIARAMQVTKGTMTSTLGTLERAGFIETRPDARDGRSKRIEISSAGREAVRAAIAAVEPEVAFLARQVNIDDVDASLPIVEKLRKLLDERRN</sequence>
<dbReference type="Proteomes" id="UP000633219">
    <property type="component" value="Unassembled WGS sequence"/>
</dbReference>
<dbReference type="PRINTS" id="PR00598">
    <property type="entry name" value="HTHMARR"/>
</dbReference>
<dbReference type="SUPFAM" id="SSF46785">
    <property type="entry name" value="Winged helix' DNA-binding domain"/>
    <property type="match status" value="1"/>
</dbReference>
<dbReference type="InterPro" id="IPR000835">
    <property type="entry name" value="HTH_MarR-typ"/>
</dbReference>
<dbReference type="InterPro" id="IPR036388">
    <property type="entry name" value="WH-like_DNA-bd_sf"/>
</dbReference>
<evidence type="ECO:0000313" key="5">
    <source>
        <dbReference type="EMBL" id="MBL0373170.1"/>
    </source>
</evidence>
<keyword evidence="6" id="KW-1185">Reference proteome</keyword>
<dbReference type="InterPro" id="IPR039422">
    <property type="entry name" value="MarR/SlyA-like"/>
</dbReference>
<dbReference type="AlphaFoldDB" id="A0A936YUX5"/>